<dbReference type="PANTHER" id="PTHR43094">
    <property type="entry name" value="AMINOTRANSFERASE"/>
    <property type="match status" value="1"/>
</dbReference>
<dbReference type="Gene3D" id="3.40.640.10">
    <property type="entry name" value="Type I PLP-dependent aspartate aminotransferase-like (Major domain)"/>
    <property type="match status" value="1"/>
</dbReference>
<dbReference type="Proteomes" id="UP001165283">
    <property type="component" value="Unassembled WGS sequence"/>
</dbReference>
<accession>A0ABT0ZZQ1</accession>
<organism evidence="4 5">
    <name type="scientific">Pseudonocardia humida</name>
    <dbReference type="NCBI Taxonomy" id="2800819"/>
    <lineage>
        <taxon>Bacteria</taxon>
        <taxon>Bacillati</taxon>
        <taxon>Actinomycetota</taxon>
        <taxon>Actinomycetes</taxon>
        <taxon>Pseudonocardiales</taxon>
        <taxon>Pseudonocardiaceae</taxon>
        <taxon>Pseudonocardia</taxon>
    </lineage>
</organism>
<dbReference type="PIRSF" id="PIRSF000521">
    <property type="entry name" value="Transaminase_4ab_Lys_Orn"/>
    <property type="match status" value="1"/>
</dbReference>
<dbReference type="Pfam" id="PF00202">
    <property type="entry name" value="Aminotran_3"/>
    <property type="match status" value="1"/>
</dbReference>
<dbReference type="InterPro" id="IPR005814">
    <property type="entry name" value="Aminotrans_3"/>
</dbReference>
<dbReference type="PROSITE" id="PS00600">
    <property type="entry name" value="AA_TRANSFER_CLASS_3"/>
    <property type="match status" value="1"/>
</dbReference>
<comment type="similarity">
    <text evidence="1 3">Belongs to the class-III pyridoxal-phosphate-dependent aminotransferase family.</text>
</comment>
<gene>
    <name evidence="4" type="ORF">KDL28_14165</name>
</gene>
<dbReference type="InterPro" id="IPR049704">
    <property type="entry name" value="Aminotrans_3_PPA_site"/>
</dbReference>
<evidence type="ECO:0000313" key="4">
    <source>
        <dbReference type="EMBL" id="MCO1656201.1"/>
    </source>
</evidence>
<evidence type="ECO:0000256" key="1">
    <source>
        <dbReference type="ARBA" id="ARBA00008954"/>
    </source>
</evidence>
<dbReference type="GO" id="GO:0008483">
    <property type="term" value="F:transaminase activity"/>
    <property type="evidence" value="ECO:0007669"/>
    <property type="project" value="UniProtKB-KW"/>
</dbReference>
<keyword evidence="4" id="KW-0032">Aminotransferase</keyword>
<reference evidence="4" key="1">
    <citation type="submission" date="2021-04" db="EMBL/GenBank/DDBJ databases">
        <title>Pseudonocardia sp. nov., isolated from sandy soil of mangrove forest.</title>
        <authorList>
            <person name="Zan Z."/>
            <person name="Huang R."/>
            <person name="Liu W."/>
        </authorList>
    </citation>
    <scope>NUCLEOTIDE SEQUENCE</scope>
    <source>
        <strain evidence="4">S2-4</strain>
    </source>
</reference>
<evidence type="ECO:0000256" key="2">
    <source>
        <dbReference type="ARBA" id="ARBA00022898"/>
    </source>
</evidence>
<dbReference type="RefSeq" id="WP_252438703.1">
    <property type="nucleotide sequence ID" value="NZ_JAGSOV010000033.1"/>
</dbReference>
<dbReference type="CDD" id="cd00610">
    <property type="entry name" value="OAT_like"/>
    <property type="match status" value="1"/>
</dbReference>
<keyword evidence="2 3" id="KW-0663">Pyridoxal phosphate</keyword>
<dbReference type="PANTHER" id="PTHR43094:SF1">
    <property type="entry name" value="AMINOTRANSFERASE CLASS-III"/>
    <property type="match status" value="1"/>
</dbReference>
<dbReference type="InterPro" id="IPR015422">
    <property type="entry name" value="PyrdxlP-dep_Trfase_small"/>
</dbReference>
<evidence type="ECO:0000256" key="3">
    <source>
        <dbReference type="RuleBase" id="RU003560"/>
    </source>
</evidence>
<dbReference type="EMBL" id="JAGSOV010000033">
    <property type="protein sequence ID" value="MCO1656201.1"/>
    <property type="molecule type" value="Genomic_DNA"/>
</dbReference>
<proteinExistence type="inferred from homology"/>
<keyword evidence="5" id="KW-1185">Reference proteome</keyword>
<sequence length="423" mass="44551">MATSSFWHSFADMQAITRDGPLVLERGEGVHVWDTTGRRYVDAAAGLWNCNVGHGRTEIGEAVARQVGRLASFSTFGDYSNPPAEELAERLAALAPFPAARAFLTSGGSDSVDTAVKLVRRYWSALGQPERRTVVSRESAYHGMHLGGTGLAGIEPNRAGYGELVPDTTRVPWDSAEALAKTIESLGEQHVAAFICEPVIGAGGILIPPPDYLAEVARICRETGVLLVLDEVITGFGRVGEWFAAHRFGVEPDLVLCAKGITSGYLPMGAVLAGERVSEPFYDGTVGLWRHGYTSSGHVAGSAAALANLDIIERERLIPRVRDAEVVLAEAFTPLAAHPLVGEVRTGTGLLTAVQLSTDALARDPALPAAVVAALRAEGVLTRAIGQGAVQVSPAFVITDEQIRDLAAAFATALDTALTAAPA</sequence>
<evidence type="ECO:0000313" key="5">
    <source>
        <dbReference type="Proteomes" id="UP001165283"/>
    </source>
</evidence>
<dbReference type="Gene3D" id="3.90.1150.10">
    <property type="entry name" value="Aspartate Aminotransferase, domain 1"/>
    <property type="match status" value="1"/>
</dbReference>
<dbReference type="InterPro" id="IPR015421">
    <property type="entry name" value="PyrdxlP-dep_Trfase_major"/>
</dbReference>
<keyword evidence="4" id="KW-0808">Transferase</keyword>
<name>A0ABT0ZZQ1_9PSEU</name>
<dbReference type="InterPro" id="IPR015424">
    <property type="entry name" value="PyrdxlP-dep_Trfase"/>
</dbReference>
<protein>
    <submittedName>
        <fullName evidence="4">Aspartate aminotransferase family protein</fullName>
    </submittedName>
</protein>
<comment type="caution">
    <text evidence="4">The sequence shown here is derived from an EMBL/GenBank/DDBJ whole genome shotgun (WGS) entry which is preliminary data.</text>
</comment>
<dbReference type="SUPFAM" id="SSF53383">
    <property type="entry name" value="PLP-dependent transferases"/>
    <property type="match status" value="1"/>
</dbReference>